<organism evidence="2 3">
    <name type="scientific">Paxillus rubicundulus Ve08.2h10</name>
    <dbReference type="NCBI Taxonomy" id="930991"/>
    <lineage>
        <taxon>Eukaryota</taxon>
        <taxon>Fungi</taxon>
        <taxon>Dikarya</taxon>
        <taxon>Basidiomycota</taxon>
        <taxon>Agaricomycotina</taxon>
        <taxon>Agaricomycetes</taxon>
        <taxon>Agaricomycetidae</taxon>
        <taxon>Boletales</taxon>
        <taxon>Paxilineae</taxon>
        <taxon>Paxillaceae</taxon>
        <taxon>Paxillus</taxon>
    </lineage>
</organism>
<accession>A0A0D0DVK9</accession>
<evidence type="ECO:0000313" key="2">
    <source>
        <dbReference type="EMBL" id="KIK98918.1"/>
    </source>
</evidence>
<protein>
    <submittedName>
        <fullName evidence="2">Uncharacterized protein</fullName>
    </submittedName>
</protein>
<gene>
    <name evidence="2" type="ORF">PAXRUDRAFT_618724</name>
</gene>
<dbReference type="InParanoid" id="A0A0D0DVK9"/>
<sequence>MWYVVRKLTSQPFQEERHVGGCTRLLIMTAHPLLLATRDPKKGSTGSVHTGGSDINEITPMD</sequence>
<dbReference type="Proteomes" id="UP000054538">
    <property type="component" value="Unassembled WGS sequence"/>
</dbReference>
<proteinExistence type="predicted"/>
<feature type="region of interest" description="Disordered" evidence="1">
    <location>
        <begin position="38"/>
        <end position="62"/>
    </location>
</feature>
<dbReference type="AlphaFoldDB" id="A0A0D0DVK9"/>
<reference evidence="2 3" key="1">
    <citation type="submission" date="2014-04" db="EMBL/GenBank/DDBJ databases">
        <authorList>
            <consortium name="DOE Joint Genome Institute"/>
            <person name="Kuo A."/>
            <person name="Kohler A."/>
            <person name="Jargeat P."/>
            <person name="Nagy L.G."/>
            <person name="Floudas D."/>
            <person name="Copeland A."/>
            <person name="Barry K.W."/>
            <person name="Cichocki N."/>
            <person name="Veneault-Fourrey C."/>
            <person name="LaButti K."/>
            <person name="Lindquist E.A."/>
            <person name="Lipzen A."/>
            <person name="Lundell T."/>
            <person name="Morin E."/>
            <person name="Murat C."/>
            <person name="Sun H."/>
            <person name="Tunlid A."/>
            <person name="Henrissat B."/>
            <person name="Grigoriev I.V."/>
            <person name="Hibbett D.S."/>
            <person name="Martin F."/>
            <person name="Nordberg H.P."/>
            <person name="Cantor M.N."/>
            <person name="Hua S.X."/>
        </authorList>
    </citation>
    <scope>NUCLEOTIDE SEQUENCE [LARGE SCALE GENOMIC DNA]</scope>
    <source>
        <strain evidence="2 3">Ve08.2h10</strain>
    </source>
</reference>
<evidence type="ECO:0000256" key="1">
    <source>
        <dbReference type="SAM" id="MobiDB-lite"/>
    </source>
</evidence>
<dbReference type="HOGENOM" id="CLU_2904859_0_0_1"/>
<name>A0A0D0DVK9_9AGAM</name>
<dbReference type="EMBL" id="KN824876">
    <property type="protein sequence ID" value="KIK98918.1"/>
    <property type="molecule type" value="Genomic_DNA"/>
</dbReference>
<evidence type="ECO:0000313" key="3">
    <source>
        <dbReference type="Proteomes" id="UP000054538"/>
    </source>
</evidence>
<reference evidence="3" key="2">
    <citation type="submission" date="2015-01" db="EMBL/GenBank/DDBJ databases">
        <title>Evolutionary Origins and Diversification of the Mycorrhizal Mutualists.</title>
        <authorList>
            <consortium name="DOE Joint Genome Institute"/>
            <consortium name="Mycorrhizal Genomics Consortium"/>
            <person name="Kohler A."/>
            <person name="Kuo A."/>
            <person name="Nagy L.G."/>
            <person name="Floudas D."/>
            <person name="Copeland A."/>
            <person name="Barry K.W."/>
            <person name="Cichocki N."/>
            <person name="Veneault-Fourrey C."/>
            <person name="LaButti K."/>
            <person name="Lindquist E.A."/>
            <person name="Lipzen A."/>
            <person name="Lundell T."/>
            <person name="Morin E."/>
            <person name="Murat C."/>
            <person name="Riley R."/>
            <person name="Ohm R."/>
            <person name="Sun H."/>
            <person name="Tunlid A."/>
            <person name="Henrissat B."/>
            <person name="Grigoriev I.V."/>
            <person name="Hibbett D.S."/>
            <person name="Martin F."/>
        </authorList>
    </citation>
    <scope>NUCLEOTIDE SEQUENCE [LARGE SCALE GENOMIC DNA]</scope>
    <source>
        <strain evidence="3">Ve08.2h10</strain>
    </source>
</reference>
<keyword evidence="3" id="KW-1185">Reference proteome</keyword>